<dbReference type="Pfam" id="PF21188">
    <property type="entry name" value="BRR2_plug"/>
    <property type="match status" value="1"/>
</dbReference>
<gene>
    <name evidence="3" type="ORF">FEQUK3_LOCUS11807</name>
</gene>
<evidence type="ECO:0000313" key="3">
    <source>
        <dbReference type="EMBL" id="CAG7566085.1"/>
    </source>
</evidence>
<evidence type="ECO:0000313" key="4">
    <source>
        <dbReference type="Proteomes" id="UP000693738"/>
    </source>
</evidence>
<dbReference type="EMBL" id="CAJSTJ010000195">
    <property type="protein sequence ID" value="CAG7566085.1"/>
    <property type="molecule type" value="Genomic_DNA"/>
</dbReference>
<sequence>MDHGELTSQSERGPSTSQSVARAAQAAYPGTSTSNGLIGAITGKVATYRKQGKTKTKVTELDDKVLEQVLEVRVHPSQRSFLGTKTIAIKQIGEYEENRVPDLKVEHSILRKLKNRRHEHMISILAAYIANGVYHLVFPRELADLPRYWEEVNPKPSKADDDANLAWLAAQCQGLAEGLSFMHRHETNSFKYLLNTDSLQAVEEGRSKVKGTVQKTVKKNFVFLFSTNEEVDWNRQKWIRNTLTYRAPDTELSFDASSITASSDIWTFGCVYLEFLTWWSGGWALVTEFASERLASDPSFFGLTEGFNFRTDFFFTVTEDNGKATAEVRESVKKFMDKLASHDKSNDFSRDFLKMIRTKMLVVESINGNGKKNGRASAMSIAGLCTQDNPPHPPQRRCLSARRDNMEDITYRPRTAATRATFDLIITIVANNLGDVPHEVLCSAADAVLEYLKDDDFKDLDKKREVDDILGVILNPEQWNELVDLGHKITDYDAQDDDEDNPIS</sequence>
<dbReference type="GO" id="GO:0005524">
    <property type="term" value="F:ATP binding"/>
    <property type="evidence" value="ECO:0007669"/>
    <property type="project" value="InterPro"/>
</dbReference>
<evidence type="ECO:0000259" key="2">
    <source>
        <dbReference type="PROSITE" id="PS50011"/>
    </source>
</evidence>
<protein>
    <recommendedName>
        <fullName evidence="2">Protein kinase domain-containing protein</fullName>
    </recommendedName>
</protein>
<proteinExistence type="predicted"/>
<organism evidence="3 4">
    <name type="scientific">Fusarium equiseti</name>
    <name type="common">Fusarium scirpi</name>
    <dbReference type="NCBI Taxonomy" id="61235"/>
    <lineage>
        <taxon>Eukaryota</taxon>
        <taxon>Fungi</taxon>
        <taxon>Dikarya</taxon>
        <taxon>Ascomycota</taxon>
        <taxon>Pezizomycotina</taxon>
        <taxon>Sordariomycetes</taxon>
        <taxon>Hypocreomycetidae</taxon>
        <taxon>Hypocreales</taxon>
        <taxon>Nectriaceae</taxon>
        <taxon>Fusarium</taxon>
        <taxon>Fusarium incarnatum-equiseti species complex</taxon>
    </lineage>
</organism>
<dbReference type="PANTHER" id="PTHR24359:SF37">
    <property type="entry name" value="PROTEIN KINASE DOMAIN-CONTAINING PROTEIN"/>
    <property type="match status" value="1"/>
</dbReference>
<reference evidence="3" key="1">
    <citation type="submission" date="2021-05" db="EMBL/GenBank/DDBJ databases">
        <authorList>
            <person name="Khan N."/>
        </authorList>
    </citation>
    <scope>NUCLEOTIDE SEQUENCE</scope>
</reference>
<accession>A0A8J2IZ38</accession>
<feature type="domain" description="Protein kinase" evidence="2">
    <location>
        <begin position="55"/>
        <end position="361"/>
    </location>
</feature>
<dbReference type="PROSITE" id="PS50011">
    <property type="entry name" value="PROTEIN_KINASE_DOM"/>
    <property type="match status" value="1"/>
</dbReference>
<dbReference type="GO" id="GO:0004674">
    <property type="term" value="F:protein serine/threonine kinase activity"/>
    <property type="evidence" value="ECO:0007669"/>
    <property type="project" value="TreeGrafter"/>
</dbReference>
<dbReference type="InterPro" id="IPR000719">
    <property type="entry name" value="Prot_kinase_dom"/>
</dbReference>
<dbReference type="PANTHER" id="PTHR24359">
    <property type="entry name" value="SERINE/THREONINE-PROTEIN KINASE SBK1"/>
    <property type="match status" value="1"/>
</dbReference>
<dbReference type="AlphaFoldDB" id="A0A8J2IZ38"/>
<comment type="caution">
    <text evidence="3">The sequence shown here is derived from an EMBL/GenBank/DDBJ whole genome shotgun (WGS) entry which is preliminary data.</text>
</comment>
<name>A0A8J2IZ38_FUSEQ</name>
<feature type="region of interest" description="Disordered" evidence="1">
    <location>
        <begin position="1"/>
        <end position="30"/>
    </location>
</feature>
<feature type="compositionally biased region" description="Polar residues" evidence="1">
    <location>
        <begin position="1"/>
        <end position="20"/>
    </location>
</feature>
<dbReference type="Proteomes" id="UP000693738">
    <property type="component" value="Unassembled WGS sequence"/>
</dbReference>
<evidence type="ECO:0000256" key="1">
    <source>
        <dbReference type="SAM" id="MobiDB-lite"/>
    </source>
</evidence>
<dbReference type="InterPro" id="IPR048863">
    <property type="entry name" value="BRR2_plug"/>
</dbReference>